<dbReference type="Proteomes" id="UP001174909">
    <property type="component" value="Unassembled WGS sequence"/>
</dbReference>
<reference evidence="1" key="1">
    <citation type="submission" date="2023-03" db="EMBL/GenBank/DDBJ databases">
        <authorList>
            <person name="Steffen K."/>
            <person name="Cardenas P."/>
        </authorList>
    </citation>
    <scope>NUCLEOTIDE SEQUENCE</scope>
</reference>
<comment type="caution">
    <text evidence="1">The sequence shown here is derived from an EMBL/GenBank/DDBJ whole genome shotgun (WGS) entry which is preliminary data.</text>
</comment>
<name>A0AA35TQJ8_GEOBA</name>
<keyword evidence="2" id="KW-1185">Reference proteome</keyword>
<evidence type="ECO:0000313" key="2">
    <source>
        <dbReference type="Proteomes" id="UP001174909"/>
    </source>
</evidence>
<feature type="non-terminal residue" evidence="1">
    <location>
        <position position="39"/>
    </location>
</feature>
<dbReference type="AlphaFoldDB" id="A0AA35TQJ8"/>
<organism evidence="1 2">
    <name type="scientific">Geodia barretti</name>
    <name type="common">Barrett's horny sponge</name>
    <dbReference type="NCBI Taxonomy" id="519541"/>
    <lineage>
        <taxon>Eukaryota</taxon>
        <taxon>Metazoa</taxon>
        <taxon>Porifera</taxon>
        <taxon>Demospongiae</taxon>
        <taxon>Heteroscleromorpha</taxon>
        <taxon>Tetractinellida</taxon>
        <taxon>Astrophorina</taxon>
        <taxon>Geodiidae</taxon>
        <taxon>Geodia</taxon>
    </lineage>
</organism>
<gene>
    <name evidence="1" type="ORF">GBAR_LOCUS28399</name>
</gene>
<evidence type="ECO:0000313" key="1">
    <source>
        <dbReference type="EMBL" id="CAI8051901.1"/>
    </source>
</evidence>
<proteinExistence type="predicted"/>
<sequence length="39" mass="4350">MWSQEVSRLCRIQPHSYLIPSVPVDNTSCSSVADLLDTT</sequence>
<protein>
    <submittedName>
        <fullName evidence="1">Uncharacterized protein</fullName>
    </submittedName>
</protein>
<dbReference type="EMBL" id="CASHTH010003972">
    <property type="protein sequence ID" value="CAI8051901.1"/>
    <property type="molecule type" value="Genomic_DNA"/>
</dbReference>
<accession>A0AA35TQJ8</accession>